<feature type="domain" description="Helix-turn-helix" evidence="1">
    <location>
        <begin position="140"/>
        <end position="198"/>
    </location>
</feature>
<dbReference type="PANTHER" id="PTHR21301:SF10">
    <property type="entry name" value="REVERSE TRANSCRIPTASE DOMAIN-CONTAINING PROTEIN"/>
    <property type="match status" value="1"/>
</dbReference>
<dbReference type="OMA" id="NNIPHEV"/>
<name>A0A974DIC7_XENLA</name>
<sequence>MEVESLYPNIPHEDGIAACQHFLEINHIPIVPTVQLIRFILTHNYFSLGDAIYLQLMGSAMGSKMAPQHANLFMAQLEENYLASCNTRPLIYLRCNQFHPPSTLSLTTLTRINFLDTTIYIKNGTIQTSLYQKPTGRPAYLMWDSFPPHHIKKSIVFSQALRYNRICSNLDDRNKHLHSLRKTFVNQGSHPKVIDDQLHRATQIPRDTLLDYKELLPIVVIYNPQLNIIRKIALQPKLHTDTRLKQRFPELPLLSYRQPPNLRKMIVTSLFLKQLKQRHFLQQQQISSCNSQYTKSLHILDHYSCASSNVVYMISCTGCSTGGRYKNCAQG</sequence>
<proteinExistence type="predicted"/>
<evidence type="ECO:0000259" key="1">
    <source>
        <dbReference type="Pfam" id="PF26215"/>
    </source>
</evidence>
<dbReference type="EMBL" id="CM004469">
    <property type="protein sequence ID" value="OCT91092.1"/>
    <property type="molecule type" value="Genomic_DNA"/>
</dbReference>
<dbReference type="AlphaFoldDB" id="A0A974DIC7"/>
<dbReference type="Pfam" id="PF26215">
    <property type="entry name" value="HTH_animal"/>
    <property type="match status" value="1"/>
</dbReference>
<dbReference type="PANTHER" id="PTHR21301">
    <property type="entry name" value="REVERSE TRANSCRIPTASE"/>
    <property type="match status" value="1"/>
</dbReference>
<gene>
    <name evidence="2" type="ORF">XELAEV_18014147mg</name>
</gene>
<dbReference type="Proteomes" id="UP000694892">
    <property type="component" value="Chromosome 2S"/>
</dbReference>
<dbReference type="InterPro" id="IPR058912">
    <property type="entry name" value="HTH_animal"/>
</dbReference>
<protein>
    <recommendedName>
        <fullName evidence="1">Helix-turn-helix domain-containing protein</fullName>
    </recommendedName>
</protein>
<reference evidence="3" key="1">
    <citation type="journal article" date="2016" name="Nature">
        <title>Genome evolution in the allotetraploid frog Xenopus laevis.</title>
        <authorList>
            <person name="Session A.M."/>
            <person name="Uno Y."/>
            <person name="Kwon T."/>
            <person name="Chapman J.A."/>
            <person name="Toyoda A."/>
            <person name="Takahashi S."/>
            <person name="Fukui A."/>
            <person name="Hikosaka A."/>
            <person name="Suzuki A."/>
            <person name="Kondo M."/>
            <person name="van Heeringen S.J."/>
            <person name="Quigley I."/>
            <person name="Heinz S."/>
            <person name="Ogino H."/>
            <person name="Ochi H."/>
            <person name="Hellsten U."/>
            <person name="Lyons J.B."/>
            <person name="Simakov O."/>
            <person name="Putnam N."/>
            <person name="Stites J."/>
            <person name="Kuroki Y."/>
            <person name="Tanaka T."/>
            <person name="Michiue T."/>
            <person name="Watanabe M."/>
            <person name="Bogdanovic O."/>
            <person name="Lister R."/>
            <person name="Georgiou G."/>
            <person name="Paranjpe S.S."/>
            <person name="van Kruijsbergen I."/>
            <person name="Shu S."/>
            <person name="Carlson J."/>
            <person name="Kinoshita T."/>
            <person name="Ohta Y."/>
            <person name="Mawaribuchi S."/>
            <person name="Jenkins J."/>
            <person name="Grimwood J."/>
            <person name="Schmutz J."/>
            <person name="Mitros T."/>
            <person name="Mozaffari S.V."/>
            <person name="Suzuki Y."/>
            <person name="Haramoto Y."/>
            <person name="Yamamoto T.S."/>
            <person name="Takagi C."/>
            <person name="Heald R."/>
            <person name="Miller K."/>
            <person name="Haudenschild C."/>
            <person name="Kitzman J."/>
            <person name="Nakayama T."/>
            <person name="Izutsu Y."/>
            <person name="Robert J."/>
            <person name="Fortriede J."/>
            <person name="Burns K."/>
            <person name="Lotay V."/>
            <person name="Karimi K."/>
            <person name="Yasuoka Y."/>
            <person name="Dichmann D.S."/>
            <person name="Flajnik M.F."/>
            <person name="Houston D.W."/>
            <person name="Shendure J."/>
            <person name="DuPasquier L."/>
            <person name="Vize P.D."/>
            <person name="Zorn A.M."/>
            <person name="Ito M."/>
            <person name="Marcotte E.M."/>
            <person name="Wallingford J.B."/>
            <person name="Ito Y."/>
            <person name="Asashima M."/>
            <person name="Ueno N."/>
            <person name="Matsuda Y."/>
            <person name="Veenstra G.J."/>
            <person name="Fujiyama A."/>
            <person name="Harland R.M."/>
            <person name="Taira M."/>
            <person name="Rokhsar D.S."/>
        </authorList>
    </citation>
    <scope>NUCLEOTIDE SEQUENCE [LARGE SCALE GENOMIC DNA]</scope>
    <source>
        <strain evidence="3">J</strain>
    </source>
</reference>
<evidence type="ECO:0000313" key="2">
    <source>
        <dbReference type="EMBL" id="OCT91092.1"/>
    </source>
</evidence>
<evidence type="ECO:0000313" key="3">
    <source>
        <dbReference type="Proteomes" id="UP000694892"/>
    </source>
</evidence>
<organism evidence="2 3">
    <name type="scientific">Xenopus laevis</name>
    <name type="common">African clawed frog</name>
    <dbReference type="NCBI Taxonomy" id="8355"/>
    <lineage>
        <taxon>Eukaryota</taxon>
        <taxon>Metazoa</taxon>
        <taxon>Chordata</taxon>
        <taxon>Craniata</taxon>
        <taxon>Vertebrata</taxon>
        <taxon>Euteleostomi</taxon>
        <taxon>Amphibia</taxon>
        <taxon>Batrachia</taxon>
        <taxon>Anura</taxon>
        <taxon>Pipoidea</taxon>
        <taxon>Pipidae</taxon>
        <taxon>Xenopodinae</taxon>
        <taxon>Xenopus</taxon>
        <taxon>Xenopus</taxon>
    </lineage>
</organism>
<accession>A0A974DIC7</accession>